<evidence type="ECO:0000313" key="9">
    <source>
        <dbReference type="Proteomes" id="UP000298493"/>
    </source>
</evidence>
<comment type="similarity">
    <text evidence="1 5">Belongs to the methyltransferase superfamily. METTL16/RlmF family.</text>
</comment>
<evidence type="ECO:0000256" key="3">
    <source>
        <dbReference type="ARBA" id="ARBA00022679"/>
    </source>
</evidence>
<evidence type="ECO:0000256" key="4">
    <source>
        <dbReference type="ARBA" id="ARBA00022691"/>
    </source>
</evidence>
<dbReference type="Proteomes" id="UP000298493">
    <property type="component" value="Unassembled WGS sequence"/>
</dbReference>
<dbReference type="InterPro" id="IPR010286">
    <property type="entry name" value="METTL16/RlmF"/>
</dbReference>
<dbReference type="InterPro" id="IPR017182">
    <property type="entry name" value="METTL16/PsiM"/>
</dbReference>
<dbReference type="Gene3D" id="3.40.50.150">
    <property type="entry name" value="Vaccinia Virus protein VP39"/>
    <property type="match status" value="1"/>
</dbReference>
<dbReference type="STRING" id="86259.A0A4Z1P2V0"/>
<evidence type="ECO:0000313" key="8">
    <source>
        <dbReference type="EMBL" id="TID20629.1"/>
    </source>
</evidence>
<organism evidence="8 9">
    <name type="scientific">Venturia nashicola</name>
    <dbReference type="NCBI Taxonomy" id="86259"/>
    <lineage>
        <taxon>Eukaryota</taxon>
        <taxon>Fungi</taxon>
        <taxon>Dikarya</taxon>
        <taxon>Ascomycota</taxon>
        <taxon>Pezizomycotina</taxon>
        <taxon>Dothideomycetes</taxon>
        <taxon>Pleosporomycetidae</taxon>
        <taxon>Venturiales</taxon>
        <taxon>Venturiaceae</taxon>
        <taxon>Venturia</taxon>
    </lineage>
</organism>
<evidence type="ECO:0000256" key="2">
    <source>
        <dbReference type="ARBA" id="ARBA00022603"/>
    </source>
</evidence>
<feature type="binding site" evidence="6">
    <location>
        <position position="87"/>
    </location>
    <ligand>
        <name>S-adenosyl-L-methionine</name>
        <dbReference type="ChEBI" id="CHEBI:59789"/>
    </ligand>
</feature>
<dbReference type="PANTHER" id="PTHR13393:SF0">
    <property type="entry name" value="RNA N6-ADENOSINE-METHYLTRANSFERASE METTL16"/>
    <property type="match status" value="1"/>
</dbReference>
<proteinExistence type="inferred from homology"/>
<reference evidence="8 9" key="1">
    <citation type="submission" date="2019-04" db="EMBL/GenBank/DDBJ databases">
        <title>High contiguity whole genome sequence and gene annotation resource for two Venturia nashicola isolates.</title>
        <authorList>
            <person name="Prokchorchik M."/>
            <person name="Won K."/>
            <person name="Lee Y."/>
            <person name="Choi E.D."/>
            <person name="Segonzac C."/>
            <person name="Sohn K.H."/>
        </authorList>
    </citation>
    <scope>NUCLEOTIDE SEQUENCE [LARGE SCALE GENOMIC DNA]</scope>
    <source>
        <strain evidence="8 9">PRI2</strain>
    </source>
</reference>
<dbReference type="Pfam" id="PF05971">
    <property type="entry name" value="Methyltransf_10"/>
    <property type="match status" value="1"/>
</dbReference>
<dbReference type="GO" id="GO:0008168">
    <property type="term" value="F:methyltransferase activity"/>
    <property type="evidence" value="ECO:0007669"/>
    <property type="project" value="UniProtKB-UniRule"/>
</dbReference>
<dbReference type="PANTHER" id="PTHR13393">
    <property type="entry name" value="SAM-DEPENDENT METHYLTRANSFERASE"/>
    <property type="match status" value="1"/>
</dbReference>
<name>A0A4Z1P2V0_9PEZI</name>
<comment type="caution">
    <text evidence="8">The sequence shown here is derived from an EMBL/GenBank/DDBJ whole genome shotgun (WGS) entry which is preliminary data.</text>
</comment>
<dbReference type="OrthoDB" id="514248at2759"/>
<keyword evidence="2 5" id="KW-0489">Methyltransferase</keyword>
<dbReference type="CDD" id="cd02440">
    <property type="entry name" value="AdoMet_MTases"/>
    <property type="match status" value="1"/>
</dbReference>
<dbReference type="PIRSF" id="PIRSF037350">
    <property type="entry name" value="Mtase_ZK1128_prd"/>
    <property type="match status" value="1"/>
</dbReference>
<dbReference type="GO" id="GO:0070475">
    <property type="term" value="P:rRNA base methylation"/>
    <property type="evidence" value="ECO:0007669"/>
    <property type="project" value="TreeGrafter"/>
</dbReference>
<evidence type="ECO:0000256" key="6">
    <source>
        <dbReference type="PIRSR" id="PIRSR037350-1"/>
    </source>
</evidence>
<keyword evidence="3 5" id="KW-0808">Transferase</keyword>
<feature type="compositionally biased region" description="Polar residues" evidence="7">
    <location>
        <begin position="381"/>
        <end position="403"/>
    </location>
</feature>
<dbReference type="AlphaFoldDB" id="A0A4Z1P2V0"/>
<dbReference type="EC" id="2.1.1.-" evidence="5"/>
<feature type="binding site" evidence="6">
    <location>
        <position position="145"/>
    </location>
    <ligand>
        <name>S-adenosyl-L-methionine</name>
        <dbReference type="ChEBI" id="CHEBI:59789"/>
    </ligand>
</feature>
<dbReference type="GO" id="GO:0005634">
    <property type="term" value="C:nucleus"/>
    <property type="evidence" value="ECO:0007669"/>
    <property type="project" value="TreeGrafter"/>
</dbReference>
<accession>A0A4Z1P2V0</accession>
<evidence type="ECO:0000256" key="1">
    <source>
        <dbReference type="ARBA" id="ARBA00005878"/>
    </source>
</evidence>
<dbReference type="EMBL" id="SNSC02000010">
    <property type="protein sequence ID" value="TID20629.1"/>
    <property type="molecule type" value="Genomic_DNA"/>
</dbReference>
<feature type="binding site" evidence="6">
    <location>
        <position position="195"/>
    </location>
    <ligand>
        <name>S-adenosyl-L-methionine</name>
        <dbReference type="ChEBI" id="CHEBI:59789"/>
    </ligand>
</feature>
<keyword evidence="9" id="KW-1185">Reference proteome</keyword>
<feature type="region of interest" description="Disordered" evidence="7">
    <location>
        <begin position="372"/>
        <end position="403"/>
    </location>
</feature>
<protein>
    <recommendedName>
        <fullName evidence="5">U6 small nuclear RNA (adenine-(43)-N(6))-methyltransferase</fullName>
        <ecNumber evidence="5">2.1.1.-</ecNumber>
    </recommendedName>
</protein>
<feature type="binding site" evidence="6">
    <location>
        <position position="121"/>
    </location>
    <ligand>
        <name>S-adenosyl-L-methionine</name>
        <dbReference type="ChEBI" id="CHEBI:59789"/>
    </ligand>
</feature>
<evidence type="ECO:0000256" key="5">
    <source>
        <dbReference type="PIRNR" id="PIRNR037350"/>
    </source>
</evidence>
<gene>
    <name evidence="8" type="ORF">E6O75_ATG05393</name>
</gene>
<sequence length="463" mass="52668">MSSKRRATPISTPVQPFNLPNYDEKLDFAKLALQDSEFSALLDSNHGTFSFHEPEHVLQLTKSLLMRDFGLKLKLPNDRLCPPIPIRWCYVRWIQGLIDSTSDKYFIGYDPSRQVLGIDVGVGSSCIYPLLACTARPSWNFIGTDIDDKNFNHAVYNATNNNLDRRITLVKTLPYEPFWNLEKLKIEKADFTMCNPPFFESKEEMMSTYDKDIAPHATCTGAEVEMITRGGETAYVSRMIDESKSIGTKIQWFTSQLGMARSLPVLVEQLKEHGCSNWVVGVLNPNARTRRWVIGWSWSDLKPSNDIARNEEVNAPQMWPTEVWIETSHTKEALVSSVNNTLDELELDWSYDPGNYTGLGISKGNVWSRHARRKKKRELQGMSTTEPSSKSAKTAPSISSPMPSTDEAIAEMVFRVSIAEGVVTLRLLKSLNTLLWESFCTMMRSKVTDKWKKDEDTPMEDRK</sequence>
<dbReference type="SUPFAM" id="SSF53335">
    <property type="entry name" value="S-adenosyl-L-methionine-dependent methyltransferases"/>
    <property type="match status" value="1"/>
</dbReference>
<evidence type="ECO:0000256" key="7">
    <source>
        <dbReference type="SAM" id="MobiDB-lite"/>
    </source>
</evidence>
<dbReference type="InterPro" id="IPR029063">
    <property type="entry name" value="SAM-dependent_MTases_sf"/>
</dbReference>
<keyword evidence="4 6" id="KW-0949">S-adenosyl-L-methionine</keyword>